<dbReference type="EMBL" id="MUJZ01050705">
    <property type="protein sequence ID" value="OTF73640.1"/>
    <property type="molecule type" value="Genomic_DNA"/>
</dbReference>
<comment type="caution">
    <text evidence="2">The sequence shown here is derived from an EMBL/GenBank/DDBJ whole genome shotgun (WGS) entry which is preliminary data.</text>
</comment>
<feature type="compositionally biased region" description="Basic and acidic residues" evidence="1">
    <location>
        <begin position="104"/>
        <end position="114"/>
    </location>
</feature>
<evidence type="ECO:0000313" key="2">
    <source>
        <dbReference type="EMBL" id="OTF73640.1"/>
    </source>
</evidence>
<dbReference type="Proteomes" id="UP000194236">
    <property type="component" value="Unassembled WGS sequence"/>
</dbReference>
<proteinExistence type="predicted"/>
<feature type="region of interest" description="Disordered" evidence="1">
    <location>
        <begin position="70"/>
        <end position="114"/>
    </location>
</feature>
<dbReference type="AlphaFoldDB" id="A0A1Y3AYN1"/>
<gene>
    <name evidence="2" type="ORF">BLA29_009492</name>
</gene>
<evidence type="ECO:0000256" key="1">
    <source>
        <dbReference type="SAM" id="MobiDB-lite"/>
    </source>
</evidence>
<protein>
    <submittedName>
        <fullName evidence="2">Uncharacterized protein</fullName>
    </submittedName>
</protein>
<evidence type="ECO:0000313" key="3">
    <source>
        <dbReference type="Proteomes" id="UP000194236"/>
    </source>
</evidence>
<name>A0A1Y3AYN1_EURMA</name>
<accession>A0A1Y3AYN1</accession>
<sequence>MPNFNDNSTKNQCIVYQTERNDHKLIDFIVDTKDICDKHQHNRSNIGINSGGLNTTKSKNLIIVERKHFDDNVNDDYDSAGPTKQTDESSSTSHDDDEPSTSKVVEEQCRGRIT</sequence>
<dbReference type="OrthoDB" id="6516985at2759"/>
<organism evidence="2 3">
    <name type="scientific">Euroglyphus maynei</name>
    <name type="common">Mayne's house dust mite</name>
    <dbReference type="NCBI Taxonomy" id="6958"/>
    <lineage>
        <taxon>Eukaryota</taxon>
        <taxon>Metazoa</taxon>
        <taxon>Ecdysozoa</taxon>
        <taxon>Arthropoda</taxon>
        <taxon>Chelicerata</taxon>
        <taxon>Arachnida</taxon>
        <taxon>Acari</taxon>
        <taxon>Acariformes</taxon>
        <taxon>Sarcoptiformes</taxon>
        <taxon>Astigmata</taxon>
        <taxon>Psoroptidia</taxon>
        <taxon>Analgoidea</taxon>
        <taxon>Pyroglyphidae</taxon>
        <taxon>Pyroglyphinae</taxon>
        <taxon>Euroglyphus</taxon>
    </lineage>
</organism>
<feature type="non-terminal residue" evidence="2">
    <location>
        <position position="114"/>
    </location>
</feature>
<keyword evidence="3" id="KW-1185">Reference proteome</keyword>
<reference evidence="2 3" key="1">
    <citation type="submission" date="2017-03" db="EMBL/GenBank/DDBJ databases">
        <title>Genome Survey of Euroglyphus maynei.</title>
        <authorList>
            <person name="Arlian L.G."/>
            <person name="Morgan M.S."/>
            <person name="Rider S.D."/>
        </authorList>
    </citation>
    <scope>NUCLEOTIDE SEQUENCE [LARGE SCALE GENOMIC DNA]</scope>
    <source>
        <strain evidence="2">Arlian Lab</strain>
        <tissue evidence="2">Whole body</tissue>
    </source>
</reference>